<dbReference type="OrthoDB" id="3636008at2"/>
<dbReference type="PANTHER" id="PTHR30346">
    <property type="entry name" value="TRANSCRIPTIONAL DUAL REGULATOR HCAR-RELATED"/>
    <property type="match status" value="1"/>
</dbReference>
<dbReference type="InterPro" id="IPR036388">
    <property type="entry name" value="WH-like_DNA-bd_sf"/>
</dbReference>
<proteinExistence type="inferred from homology"/>
<dbReference type="SUPFAM" id="SSF46785">
    <property type="entry name" value="Winged helix' DNA-binding domain"/>
    <property type="match status" value="1"/>
</dbReference>
<dbReference type="GO" id="GO:0003677">
    <property type="term" value="F:DNA binding"/>
    <property type="evidence" value="ECO:0007669"/>
    <property type="project" value="UniProtKB-KW"/>
</dbReference>
<evidence type="ECO:0000256" key="2">
    <source>
        <dbReference type="ARBA" id="ARBA00023015"/>
    </source>
</evidence>
<reference evidence="7" key="1">
    <citation type="submission" date="2016-10" db="EMBL/GenBank/DDBJ databases">
        <authorList>
            <person name="Varghese N."/>
            <person name="Submissions S."/>
        </authorList>
    </citation>
    <scope>NUCLEOTIDE SEQUENCE [LARGE SCALE GENOMIC DNA]</scope>
    <source>
        <strain evidence="7">DSM 45237</strain>
    </source>
</reference>
<sequence>MELEDLTAYIAVVEHNGFRRAAEALYVSQPSLTRRIARLEQELGVLLLERSRHGVKVTTQGDALLSAARRVLATVEEARAVTSGAWSHTIVVACTPTAVNTYLTDFLADWIPRHRSTRVRLIEDTPIRTRQRLMDHECDAAIASPPMPREVDSLPITRVEVGALIPSGHRLNEPGPLRVTELDREPVLVTGEQFRTTKLLRSACQMAGVQPEVIFEASAGQTIAALVAAGVGIGVLSDAVDRHSTDLLTRPLCDADGRRLAFDLAINWVRGRTLHPMVHEFVHDLSAFTRQLRES</sequence>
<keyword evidence="2" id="KW-0805">Transcription regulation</keyword>
<evidence type="ECO:0000313" key="7">
    <source>
        <dbReference type="Proteomes" id="UP000181980"/>
    </source>
</evidence>
<keyword evidence="4" id="KW-0804">Transcription</keyword>
<dbReference type="PRINTS" id="PR00039">
    <property type="entry name" value="HTHLYSR"/>
</dbReference>
<comment type="similarity">
    <text evidence="1">Belongs to the LysR transcriptional regulatory family.</text>
</comment>
<evidence type="ECO:0000259" key="5">
    <source>
        <dbReference type="PROSITE" id="PS50931"/>
    </source>
</evidence>
<dbReference type="PROSITE" id="PS50931">
    <property type="entry name" value="HTH_LYSR"/>
    <property type="match status" value="1"/>
</dbReference>
<dbReference type="SUPFAM" id="SSF53850">
    <property type="entry name" value="Periplasmic binding protein-like II"/>
    <property type="match status" value="1"/>
</dbReference>
<dbReference type="STRING" id="561176.SAMN04488561_4031"/>
<dbReference type="Pfam" id="PF00126">
    <property type="entry name" value="HTH_1"/>
    <property type="match status" value="1"/>
</dbReference>
<dbReference type="Pfam" id="PF03466">
    <property type="entry name" value="LysR_substrate"/>
    <property type="match status" value="1"/>
</dbReference>
<keyword evidence="3 6" id="KW-0238">DNA-binding</keyword>
<name>A0A1H5PB52_9ACTN</name>
<dbReference type="PANTHER" id="PTHR30346:SF0">
    <property type="entry name" value="HCA OPERON TRANSCRIPTIONAL ACTIVATOR HCAR"/>
    <property type="match status" value="1"/>
</dbReference>
<dbReference type="CDD" id="cd05466">
    <property type="entry name" value="PBP2_LTTR_substrate"/>
    <property type="match status" value="1"/>
</dbReference>
<evidence type="ECO:0000256" key="4">
    <source>
        <dbReference type="ARBA" id="ARBA00023163"/>
    </source>
</evidence>
<dbReference type="AlphaFoldDB" id="A0A1H5PB52"/>
<protein>
    <submittedName>
        <fullName evidence="6">DNA-binding transcriptional regulator, LysR family</fullName>
    </submittedName>
</protein>
<dbReference type="InterPro" id="IPR036390">
    <property type="entry name" value="WH_DNA-bd_sf"/>
</dbReference>
<dbReference type="GO" id="GO:0003700">
    <property type="term" value="F:DNA-binding transcription factor activity"/>
    <property type="evidence" value="ECO:0007669"/>
    <property type="project" value="InterPro"/>
</dbReference>
<dbReference type="InterPro" id="IPR005119">
    <property type="entry name" value="LysR_subst-bd"/>
</dbReference>
<evidence type="ECO:0000256" key="1">
    <source>
        <dbReference type="ARBA" id="ARBA00009437"/>
    </source>
</evidence>
<evidence type="ECO:0000313" key="6">
    <source>
        <dbReference type="EMBL" id="SEF11119.1"/>
    </source>
</evidence>
<organism evidence="6 7">
    <name type="scientific">Jiangella alba</name>
    <dbReference type="NCBI Taxonomy" id="561176"/>
    <lineage>
        <taxon>Bacteria</taxon>
        <taxon>Bacillati</taxon>
        <taxon>Actinomycetota</taxon>
        <taxon>Actinomycetes</taxon>
        <taxon>Jiangellales</taxon>
        <taxon>Jiangellaceae</taxon>
        <taxon>Jiangella</taxon>
    </lineage>
</organism>
<dbReference type="Gene3D" id="1.10.10.10">
    <property type="entry name" value="Winged helix-like DNA-binding domain superfamily/Winged helix DNA-binding domain"/>
    <property type="match status" value="1"/>
</dbReference>
<dbReference type="FunFam" id="1.10.10.10:FF:000001">
    <property type="entry name" value="LysR family transcriptional regulator"/>
    <property type="match status" value="1"/>
</dbReference>
<dbReference type="RefSeq" id="WP_069109808.1">
    <property type="nucleotide sequence ID" value="NZ_FNUC01000004.1"/>
</dbReference>
<dbReference type="EMBL" id="FNUC01000004">
    <property type="protein sequence ID" value="SEF11119.1"/>
    <property type="molecule type" value="Genomic_DNA"/>
</dbReference>
<dbReference type="Proteomes" id="UP000181980">
    <property type="component" value="Unassembled WGS sequence"/>
</dbReference>
<accession>A0A1H5PB52</accession>
<dbReference type="InterPro" id="IPR000847">
    <property type="entry name" value="LysR_HTH_N"/>
</dbReference>
<evidence type="ECO:0000256" key="3">
    <source>
        <dbReference type="ARBA" id="ARBA00023125"/>
    </source>
</evidence>
<gene>
    <name evidence="6" type="ORF">SAMN04488561_4031</name>
</gene>
<keyword evidence="7" id="KW-1185">Reference proteome</keyword>
<dbReference type="GO" id="GO:0032993">
    <property type="term" value="C:protein-DNA complex"/>
    <property type="evidence" value="ECO:0007669"/>
    <property type="project" value="TreeGrafter"/>
</dbReference>
<dbReference type="Gene3D" id="3.40.190.290">
    <property type="match status" value="1"/>
</dbReference>
<feature type="domain" description="HTH lysR-type" evidence="5">
    <location>
        <begin position="1"/>
        <end position="58"/>
    </location>
</feature>